<evidence type="ECO:0000313" key="3">
    <source>
        <dbReference type="Proteomes" id="UP000234474"/>
    </source>
</evidence>
<organism evidence="2 3">
    <name type="scientific">Aspergillus novofumigatus (strain IBT 16806)</name>
    <dbReference type="NCBI Taxonomy" id="1392255"/>
    <lineage>
        <taxon>Eukaryota</taxon>
        <taxon>Fungi</taxon>
        <taxon>Dikarya</taxon>
        <taxon>Ascomycota</taxon>
        <taxon>Pezizomycotina</taxon>
        <taxon>Eurotiomycetes</taxon>
        <taxon>Eurotiomycetidae</taxon>
        <taxon>Eurotiales</taxon>
        <taxon>Aspergillaceae</taxon>
        <taxon>Aspergillus</taxon>
        <taxon>Aspergillus subgen. Fumigati</taxon>
    </lineage>
</organism>
<reference evidence="3" key="1">
    <citation type="journal article" date="2018" name="Proc. Natl. Acad. Sci. U.S.A.">
        <title>Linking secondary metabolites to gene clusters through genome sequencing of six diverse Aspergillus species.</title>
        <authorList>
            <person name="Kaerboelling I."/>
            <person name="Vesth T.C."/>
            <person name="Frisvad J.C."/>
            <person name="Nybo J.L."/>
            <person name="Theobald S."/>
            <person name="Kuo A."/>
            <person name="Bowyer P."/>
            <person name="Matsuda Y."/>
            <person name="Mondo S."/>
            <person name="Lyhne E.K."/>
            <person name="Kogle M.E."/>
            <person name="Clum A."/>
            <person name="Lipzen A."/>
            <person name="Salamov A."/>
            <person name="Ngan C.Y."/>
            <person name="Daum C."/>
            <person name="Chiniquy J."/>
            <person name="Barry K."/>
            <person name="LaButti K."/>
            <person name="Haridas S."/>
            <person name="Simmons B.A."/>
            <person name="Magnuson J.K."/>
            <person name="Mortensen U.H."/>
            <person name="Larsen T.O."/>
            <person name="Grigoriev I.V."/>
            <person name="Baker S.E."/>
            <person name="Andersen M.R."/>
        </authorList>
    </citation>
    <scope>NUCLEOTIDE SEQUENCE [LARGE SCALE GENOMIC DNA]</scope>
    <source>
        <strain evidence="3">IBT 16806</strain>
    </source>
</reference>
<gene>
    <name evidence="2" type="ORF">P174DRAFT_139369</name>
</gene>
<evidence type="ECO:0000313" key="2">
    <source>
        <dbReference type="EMBL" id="PKX95676.1"/>
    </source>
</evidence>
<comment type="caution">
    <text evidence="2">The sequence shown here is derived from an EMBL/GenBank/DDBJ whole genome shotgun (WGS) entry which is preliminary data.</text>
</comment>
<dbReference type="EMBL" id="MSZS01000003">
    <property type="protein sequence ID" value="PKX95676.1"/>
    <property type="molecule type" value="Genomic_DNA"/>
</dbReference>
<protein>
    <submittedName>
        <fullName evidence="2">Uncharacterized protein</fullName>
    </submittedName>
</protein>
<accession>A0A2I1CDI0</accession>
<dbReference type="AlphaFoldDB" id="A0A2I1CDI0"/>
<name>A0A2I1CDI0_ASPN1</name>
<dbReference type="RefSeq" id="XP_024684271.1">
    <property type="nucleotide sequence ID" value="XM_024821126.1"/>
</dbReference>
<feature type="transmembrane region" description="Helical" evidence="1">
    <location>
        <begin position="67"/>
        <end position="91"/>
    </location>
</feature>
<evidence type="ECO:0000256" key="1">
    <source>
        <dbReference type="SAM" id="Phobius"/>
    </source>
</evidence>
<proteinExistence type="predicted"/>
<keyword evidence="1" id="KW-0472">Membrane</keyword>
<sequence>MSQIRSLPTFHALQNHSVCSICLVAWTFQSPRHSVGWACSRTRSSDILNPLSGPESPPVLTLFTSFLSLHIILLIPGYPFWFAIAFIYLVFEASNGFSIEIHTGHPKPNYLNIIIDA</sequence>
<dbReference type="VEuPathDB" id="FungiDB:P174DRAFT_139369"/>
<keyword evidence="3" id="KW-1185">Reference proteome</keyword>
<dbReference type="Proteomes" id="UP000234474">
    <property type="component" value="Unassembled WGS sequence"/>
</dbReference>
<keyword evidence="1" id="KW-0812">Transmembrane</keyword>
<dbReference type="GeneID" id="36528452"/>
<keyword evidence="1" id="KW-1133">Transmembrane helix</keyword>